<organism evidence="9 10">
    <name type="scientific">Candidatus Nanosyncoccus alces</name>
    <dbReference type="NCBI Taxonomy" id="2171997"/>
    <lineage>
        <taxon>Bacteria</taxon>
        <taxon>Candidatus Saccharimonadota</taxon>
        <taxon>Candidatus Nanosyncoccalia</taxon>
        <taxon>Candidatus Nanosyncoccales</taxon>
        <taxon>Candidatus Nanosyncoccaceae</taxon>
        <taxon>Candidatus Nanosyncoccus</taxon>
    </lineage>
</organism>
<keyword evidence="10" id="KW-1185">Reference proteome</keyword>
<dbReference type="EMBL" id="PRLM01000003">
    <property type="protein sequence ID" value="RYC74810.1"/>
    <property type="molecule type" value="Genomic_DNA"/>
</dbReference>
<keyword evidence="3 5" id="KW-0689">Ribosomal protein</keyword>
<evidence type="ECO:0000256" key="6">
    <source>
        <dbReference type="SAM" id="MobiDB-lite"/>
    </source>
</evidence>
<dbReference type="Proteomes" id="UP001191019">
    <property type="component" value="Unassembled WGS sequence"/>
</dbReference>
<dbReference type="RefSeq" id="WP_129734797.1">
    <property type="nucleotide sequence ID" value="NZ_PRLM01000003.1"/>
</dbReference>
<dbReference type="SUPFAM" id="SSF50715">
    <property type="entry name" value="Ribosomal protein L25-like"/>
    <property type="match status" value="1"/>
</dbReference>
<dbReference type="InterPro" id="IPR020057">
    <property type="entry name" value="Ribosomal_bL25_b-dom"/>
</dbReference>
<gene>
    <name evidence="5 9" type="primary">ctc</name>
    <name evidence="5" type="synonym">rplY</name>
    <name evidence="9" type="ORF">G3RUM_00357</name>
</gene>
<proteinExistence type="inferred from homology"/>
<comment type="caution">
    <text evidence="9">The sequence shown here is derived from an EMBL/GenBank/DDBJ whole genome shotgun (WGS) entry which is preliminary data.</text>
</comment>
<dbReference type="InterPro" id="IPR001021">
    <property type="entry name" value="Ribosomal_bL25_long"/>
</dbReference>
<reference evidence="9 10" key="1">
    <citation type="journal article" date="2018" name="bioRxiv">
        <title>Evidence of independent acquisition and adaption of ultra-small bacteria to human hosts across the highly diverse yet reduced genomes of the phylum Saccharibacteria.</title>
        <authorList>
            <person name="McLean J.S."/>
            <person name="Bor B."/>
            <person name="To T.T."/>
            <person name="Liu Q."/>
            <person name="Kearns K.A."/>
            <person name="Solden L.M."/>
            <person name="Wrighton K.C."/>
            <person name="He X."/>
            <person name="Shi W."/>
        </authorList>
    </citation>
    <scope>NUCLEOTIDE SEQUENCE [LARGE SCALE GENOMIC DNA]</scope>
    <source>
        <strain evidence="9 10">TM7_G3_2_Rum_HOT_351B</strain>
    </source>
</reference>
<name>A0ABY0FM49_9BACT</name>
<dbReference type="CDD" id="cd00495">
    <property type="entry name" value="Ribosomal_L25_TL5_CTC"/>
    <property type="match status" value="1"/>
</dbReference>
<feature type="domain" description="Large ribosomal subunit protein bL25 L25" evidence="7">
    <location>
        <begin position="6"/>
        <end position="90"/>
    </location>
</feature>
<keyword evidence="1 5" id="KW-0699">rRNA-binding</keyword>
<feature type="domain" description="Large ribosomal subunit protein bL25 beta" evidence="8">
    <location>
        <begin position="99"/>
        <end position="185"/>
    </location>
</feature>
<evidence type="ECO:0000259" key="8">
    <source>
        <dbReference type="Pfam" id="PF14693"/>
    </source>
</evidence>
<keyword evidence="4 5" id="KW-0687">Ribonucleoprotein</keyword>
<reference evidence="9 10" key="2">
    <citation type="journal article" date="2020" name="Cell Rep.">
        <title>Acquisition and Adaptation of Ultra-small Parasitic Reduced Genome Bacteria to Mammalian Hosts.</title>
        <authorList>
            <person name="McLean J.S."/>
            <person name="Bor B."/>
            <person name="Kerns K.A."/>
            <person name="Liu Q."/>
            <person name="To T.T."/>
            <person name="Solden L."/>
            <person name="Hendrickson E.L."/>
            <person name="Wrighton K."/>
            <person name="Shi W."/>
            <person name="He X."/>
        </authorList>
    </citation>
    <scope>NUCLEOTIDE SEQUENCE [LARGE SCALE GENOMIC DNA]</scope>
    <source>
        <strain evidence="9 10">TM7_G3_2_Rum_HOT_351B</strain>
    </source>
</reference>
<feature type="compositionally biased region" description="Acidic residues" evidence="6">
    <location>
        <begin position="203"/>
        <end position="212"/>
    </location>
</feature>
<dbReference type="Gene3D" id="2.40.240.10">
    <property type="entry name" value="Ribosomal Protein L25, Chain P"/>
    <property type="match status" value="1"/>
</dbReference>
<evidence type="ECO:0000256" key="2">
    <source>
        <dbReference type="ARBA" id="ARBA00022884"/>
    </source>
</evidence>
<dbReference type="Pfam" id="PF01386">
    <property type="entry name" value="Ribosomal_L25p"/>
    <property type="match status" value="1"/>
</dbReference>
<evidence type="ECO:0000256" key="4">
    <source>
        <dbReference type="ARBA" id="ARBA00023274"/>
    </source>
</evidence>
<dbReference type="HAMAP" id="MF_01334">
    <property type="entry name" value="Ribosomal_bL25_CTC"/>
    <property type="match status" value="1"/>
</dbReference>
<evidence type="ECO:0000313" key="9">
    <source>
        <dbReference type="EMBL" id="RYC74810.1"/>
    </source>
</evidence>
<keyword evidence="2 5" id="KW-0694">RNA-binding</keyword>
<dbReference type="PANTHER" id="PTHR33284">
    <property type="entry name" value="RIBOSOMAL PROTEIN L25/GLN-TRNA SYNTHETASE, ANTI-CODON-BINDING DOMAIN-CONTAINING PROTEIN"/>
    <property type="match status" value="1"/>
</dbReference>
<dbReference type="InterPro" id="IPR020056">
    <property type="entry name" value="Rbsml_bL25/Gln-tRNA_synth_N"/>
</dbReference>
<evidence type="ECO:0000313" key="10">
    <source>
        <dbReference type="Proteomes" id="UP001191019"/>
    </source>
</evidence>
<dbReference type="Pfam" id="PF14693">
    <property type="entry name" value="Ribosomal_TL5_C"/>
    <property type="match status" value="1"/>
</dbReference>
<comment type="similarity">
    <text evidence="5">Belongs to the bacterial ribosomal protein bL25 family. CTC subfamily.</text>
</comment>
<feature type="region of interest" description="Disordered" evidence="6">
    <location>
        <begin position="186"/>
        <end position="226"/>
    </location>
</feature>
<evidence type="ECO:0000256" key="3">
    <source>
        <dbReference type="ARBA" id="ARBA00022980"/>
    </source>
</evidence>
<dbReference type="InterPro" id="IPR011035">
    <property type="entry name" value="Ribosomal_bL25/Gln-tRNA_synth"/>
</dbReference>
<dbReference type="Gene3D" id="2.170.120.20">
    <property type="entry name" value="Ribosomal protein L25, beta domain"/>
    <property type="match status" value="1"/>
</dbReference>
<dbReference type="InterPro" id="IPR037121">
    <property type="entry name" value="Ribosomal_bL25_C"/>
</dbReference>
<feature type="compositionally biased region" description="Basic and acidic residues" evidence="6">
    <location>
        <begin position="190"/>
        <end position="202"/>
    </location>
</feature>
<sequence>MAEYKLTLEKREVTGKKIKSLREKGMIPSVVYGGKEPVLLASEYVATEKVLEKAGYHSPIDLDMAGKKHLAIVKDVQIDPVSRKIMNVEFQAISAKEVVEATTPVVIVNFEASEAAKTYHFALTQAIEELDVKAKPADLPKELEIDASKMKEVDDKIVISDIVLPKGVELADKELDPEQVVASLYDPAAEAEKREAEEKAAAEVEETSESEAAEAPKEEATESVQE</sequence>
<dbReference type="PANTHER" id="PTHR33284:SF1">
    <property type="entry name" value="RIBOSOMAL PROTEIN L25_GLN-TRNA SYNTHETASE, ANTI-CODON-BINDING DOMAIN-CONTAINING PROTEIN"/>
    <property type="match status" value="1"/>
</dbReference>
<accession>A0ABY0FM49</accession>
<dbReference type="InterPro" id="IPR029751">
    <property type="entry name" value="Ribosomal_L25_dom"/>
</dbReference>
<dbReference type="NCBIfam" id="TIGR00731">
    <property type="entry name" value="bL25_bact_ctc"/>
    <property type="match status" value="1"/>
</dbReference>
<evidence type="ECO:0000259" key="7">
    <source>
        <dbReference type="Pfam" id="PF01386"/>
    </source>
</evidence>
<comment type="subunit">
    <text evidence="5">Part of the 50S ribosomal subunit; part of the 5S rRNA/L5/L18/L25 subcomplex. Contacts the 5S rRNA. Binds to the 5S rRNA independently of L5 and L18.</text>
</comment>
<dbReference type="InterPro" id="IPR020930">
    <property type="entry name" value="Ribosomal_uL5_bac-type"/>
</dbReference>
<comment type="function">
    <text evidence="5">This is one of the proteins that binds to the 5S RNA in the ribosome where it forms part of the central protuberance.</text>
</comment>
<evidence type="ECO:0000256" key="1">
    <source>
        <dbReference type="ARBA" id="ARBA00022730"/>
    </source>
</evidence>
<evidence type="ECO:0000256" key="5">
    <source>
        <dbReference type="HAMAP-Rule" id="MF_01334"/>
    </source>
</evidence>
<protein>
    <recommendedName>
        <fullName evidence="5">Large ribosomal subunit protein bL25</fullName>
    </recommendedName>
    <alternativeName>
        <fullName evidence="5">General stress protein CTC</fullName>
    </alternativeName>
</protein>